<evidence type="ECO:0000313" key="5">
    <source>
        <dbReference type="EMBL" id="SPC23466.1"/>
    </source>
</evidence>
<gene>
    <name evidence="5" type="primary">taiQ</name>
    <name evidence="5" type="ORF">CBM2594_B80011</name>
</gene>
<proteinExistence type="inferred from homology"/>
<dbReference type="AlphaFoldDB" id="A0A7Z7JE16"/>
<dbReference type="Pfam" id="PF01648">
    <property type="entry name" value="ACPS"/>
    <property type="match status" value="1"/>
</dbReference>
<dbReference type="Gene3D" id="3.90.470.20">
    <property type="entry name" value="4'-phosphopantetheinyl transferase domain"/>
    <property type="match status" value="2"/>
</dbReference>
<evidence type="ECO:0000256" key="2">
    <source>
        <dbReference type="ARBA" id="ARBA00022679"/>
    </source>
</evidence>
<evidence type="ECO:0000256" key="1">
    <source>
        <dbReference type="ARBA" id="ARBA00010990"/>
    </source>
</evidence>
<dbReference type="EMBL" id="LT978514">
    <property type="protein sequence ID" value="SPC23466.1"/>
    <property type="molecule type" value="Genomic_DNA"/>
</dbReference>
<dbReference type="PANTHER" id="PTHR12215:SF10">
    <property type="entry name" value="L-AMINOADIPATE-SEMIALDEHYDE DEHYDROGENASE-PHOSPHOPANTETHEINYL TRANSFERASE"/>
    <property type="match status" value="1"/>
</dbReference>
<comment type="similarity">
    <text evidence="1">Belongs to the P-Pant transferase superfamily. Gsp/Sfp/HetI/AcpT family.</text>
</comment>
<dbReference type="GO" id="GO:0008897">
    <property type="term" value="F:holo-[acyl-carrier-protein] synthase activity"/>
    <property type="evidence" value="ECO:0007669"/>
    <property type="project" value="InterPro"/>
</dbReference>
<feature type="domain" description="4'-phosphopantetheinyl transferase" evidence="3">
    <location>
        <begin position="140"/>
        <end position="220"/>
    </location>
</feature>
<name>A0A7Z7JE16_9BURK</name>
<dbReference type="GO" id="GO:0005829">
    <property type="term" value="C:cytosol"/>
    <property type="evidence" value="ECO:0007669"/>
    <property type="project" value="TreeGrafter"/>
</dbReference>
<dbReference type="InterPro" id="IPR008278">
    <property type="entry name" value="4-PPantetheinyl_Trfase_dom"/>
</dbReference>
<evidence type="ECO:0000313" key="6">
    <source>
        <dbReference type="Proteomes" id="UP000257139"/>
    </source>
</evidence>
<dbReference type="EC" id="2.7.8.-" evidence="5"/>
<dbReference type="SUPFAM" id="SSF56214">
    <property type="entry name" value="4'-phosphopantetheinyl transferase"/>
    <property type="match status" value="2"/>
</dbReference>
<dbReference type="InterPro" id="IPR055066">
    <property type="entry name" value="AASDHPPT_N"/>
</dbReference>
<evidence type="ECO:0000259" key="4">
    <source>
        <dbReference type="Pfam" id="PF22624"/>
    </source>
</evidence>
<keyword evidence="2 5" id="KW-0808">Transferase</keyword>
<feature type="domain" description="4'-phosphopantetheinyl transferase N-terminal" evidence="4">
    <location>
        <begin position="46"/>
        <end position="132"/>
    </location>
</feature>
<dbReference type="InterPro" id="IPR050559">
    <property type="entry name" value="P-Pant_transferase_sf"/>
</dbReference>
<accession>A0A7Z7JE16</accession>
<dbReference type="GO" id="GO:0000287">
    <property type="term" value="F:magnesium ion binding"/>
    <property type="evidence" value="ECO:0007669"/>
    <property type="project" value="InterPro"/>
</dbReference>
<dbReference type="Proteomes" id="UP000257139">
    <property type="component" value="Chromosome CBM2594_b"/>
</dbReference>
<dbReference type="GO" id="GO:0019878">
    <property type="term" value="P:lysine biosynthetic process via aminoadipic acid"/>
    <property type="evidence" value="ECO:0007669"/>
    <property type="project" value="TreeGrafter"/>
</dbReference>
<protein>
    <submittedName>
        <fullName evidence="5">4'-phosphopantetheinyl transferase</fullName>
        <ecNumber evidence="5">2.7.8.-</ecNumber>
    </submittedName>
</protein>
<dbReference type="InterPro" id="IPR037143">
    <property type="entry name" value="4-PPantetheinyl_Trfase_dom_sf"/>
</dbReference>
<evidence type="ECO:0000259" key="3">
    <source>
        <dbReference type="Pfam" id="PF01648"/>
    </source>
</evidence>
<organism evidence="5 6">
    <name type="scientific">Cupriavidus taiwanensis</name>
    <dbReference type="NCBI Taxonomy" id="164546"/>
    <lineage>
        <taxon>Bacteria</taxon>
        <taxon>Pseudomonadati</taxon>
        <taxon>Pseudomonadota</taxon>
        <taxon>Betaproteobacteria</taxon>
        <taxon>Burkholderiales</taxon>
        <taxon>Burkholderiaceae</taxon>
        <taxon>Cupriavidus</taxon>
    </lineage>
</organism>
<reference evidence="5 6" key="1">
    <citation type="submission" date="2018-01" db="EMBL/GenBank/DDBJ databases">
        <authorList>
            <person name="Clerissi C."/>
        </authorList>
    </citation>
    <scope>NUCLEOTIDE SEQUENCE [LARGE SCALE GENOMIC DNA]</scope>
    <source>
        <strain evidence="5">Cupriavidus taiwanensis STM 6021</strain>
    </source>
</reference>
<sequence>MAPKFGAAPFVLIRMESGKLTHADFPRRIPAPVPQLSLWQVDLNDPAHAARIAAADCLCSREQAHCATLRQAADRRRFTGARVGLRTVLAQRLGCAPSALRFRTGSHGKPYVEAPGVAAFNVAHAADYAWIALAEAGGEVGVDIERIDPALGLAAMRELAAHCLTPRECAWLASLPAHAWPSSFFLLWTAKEALLKALGLGIADHLQHVSVVADGAGGACRLAVVPEPGQLAAHAAALARIQLYRLAGPDGYAAAMAWVPPA</sequence>
<dbReference type="Pfam" id="PF22624">
    <property type="entry name" value="AASDHPPT_N"/>
    <property type="match status" value="1"/>
</dbReference>
<dbReference type="PANTHER" id="PTHR12215">
    <property type="entry name" value="PHOSPHOPANTETHEINE TRANSFERASE"/>
    <property type="match status" value="1"/>
</dbReference>